<dbReference type="AlphaFoldDB" id="A0A8T2B0K2"/>
<dbReference type="Proteomes" id="UP000694240">
    <property type="component" value="Chromosome 8"/>
</dbReference>
<evidence type="ECO:0000313" key="2">
    <source>
        <dbReference type="Proteomes" id="UP000694240"/>
    </source>
</evidence>
<dbReference type="EMBL" id="JAEFBK010000008">
    <property type="protein sequence ID" value="KAG7579329.1"/>
    <property type="molecule type" value="Genomic_DNA"/>
</dbReference>
<name>A0A8T2B0K2_9BRAS</name>
<organism evidence="1 2">
    <name type="scientific">Arabidopsis thaliana x Arabidopsis arenosa</name>
    <dbReference type="NCBI Taxonomy" id="1240361"/>
    <lineage>
        <taxon>Eukaryota</taxon>
        <taxon>Viridiplantae</taxon>
        <taxon>Streptophyta</taxon>
        <taxon>Embryophyta</taxon>
        <taxon>Tracheophyta</taxon>
        <taxon>Spermatophyta</taxon>
        <taxon>Magnoliopsida</taxon>
        <taxon>eudicotyledons</taxon>
        <taxon>Gunneridae</taxon>
        <taxon>Pentapetalae</taxon>
        <taxon>rosids</taxon>
        <taxon>malvids</taxon>
        <taxon>Brassicales</taxon>
        <taxon>Brassicaceae</taxon>
        <taxon>Camelineae</taxon>
        <taxon>Arabidopsis</taxon>
    </lineage>
</organism>
<comment type="caution">
    <text evidence="1">The sequence shown here is derived from an EMBL/GenBank/DDBJ whole genome shotgun (WGS) entry which is preliminary data.</text>
</comment>
<keyword evidence="2" id="KW-1185">Reference proteome</keyword>
<evidence type="ECO:0000313" key="1">
    <source>
        <dbReference type="EMBL" id="KAG7579329.1"/>
    </source>
</evidence>
<proteinExistence type="predicted"/>
<sequence length="56" mass="6270">LRKINPTQRTETAVPHTRKGIWEFFAAKFSPNLPLGLSAASDWILHQPCDLKSPPS</sequence>
<feature type="non-terminal residue" evidence="1">
    <location>
        <position position="56"/>
    </location>
</feature>
<gene>
    <name evidence="1" type="ORF">ISN45_Aa03g034900</name>
</gene>
<protein>
    <submittedName>
        <fullName evidence="1">Uncharacterized protein</fullName>
    </submittedName>
</protein>
<reference evidence="1 2" key="1">
    <citation type="submission" date="2020-12" db="EMBL/GenBank/DDBJ databases">
        <title>Concerted genomic and epigenomic changes stabilize Arabidopsis allopolyploids.</title>
        <authorList>
            <person name="Chen Z."/>
        </authorList>
    </citation>
    <scope>NUCLEOTIDE SEQUENCE [LARGE SCALE GENOMIC DNA]</scope>
    <source>
        <strain evidence="1">Allo738</strain>
        <tissue evidence="1">Leaf</tissue>
    </source>
</reference>
<accession>A0A8T2B0K2</accession>